<sequence>MDPETKDQVTHDLSAAVANLGTRVDTMESKLDRIETAVEDIKTILRSAIKASSESESY</sequence>
<protein>
    <submittedName>
        <fullName evidence="1">Uncharacterized protein</fullName>
    </submittedName>
</protein>
<reference evidence="1" key="1">
    <citation type="submission" date="2009-08" db="EMBL/GenBank/DDBJ databases">
        <title>Annotation of Salpingoeca rosetta.</title>
        <authorList>
            <consortium name="The Broad Institute Genome Sequencing Platform"/>
            <person name="Russ C."/>
            <person name="Cuomo C."/>
            <person name="Burger G."/>
            <person name="Gray M.W."/>
            <person name="Holland P.W.H."/>
            <person name="King N."/>
            <person name="Lang F.B.F."/>
            <person name="Roger A.J."/>
            <person name="Ruiz-Trillo I."/>
            <person name="Young S.K."/>
            <person name="Zeng Q."/>
            <person name="Gargeya S."/>
            <person name="Alvarado L."/>
            <person name="Berlin A."/>
            <person name="Chapman S.B."/>
            <person name="Chen Z."/>
            <person name="Freedman E."/>
            <person name="Gellesch M."/>
            <person name="Goldberg J."/>
            <person name="Griggs A."/>
            <person name="Gujja S."/>
            <person name="Heilman E."/>
            <person name="Heiman D."/>
            <person name="Howarth C."/>
            <person name="Mehta T."/>
            <person name="Neiman D."/>
            <person name="Pearson M."/>
            <person name="Roberts A."/>
            <person name="Saif S."/>
            <person name="Shea T."/>
            <person name="Shenoy N."/>
            <person name="Sisk P."/>
            <person name="Stolte C."/>
            <person name="Sykes S."/>
            <person name="White J."/>
            <person name="Yandava C."/>
            <person name="Haas B."/>
            <person name="Nusbaum C."/>
            <person name="Birren B."/>
        </authorList>
    </citation>
    <scope>NUCLEOTIDE SEQUENCE [LARGE SCALE GENOMIC DNA]</scope>
    <source>
        <strain evidence="1">ATCC 50818</strain>
    </source>
</reference>
<dbReference type="RefSeq" id="XP_004994567.1">
    <property type="nucleotide sequence ID" value="XM_004994510.1"/>
</dbReference>
<dbReference type="EMBL" id="GL832964">
    <property type="protein sequence ID" value="EGD72744.1"/>
    <property type="molecule type" value="Genomic_DNA"/>
</dbReference>
<dbReference type="GeneID" id="16075150"/>
<proteinExistence type="predicted"/>
<accession>F2U8N6</accession>
<dbReference type="KEGG" id="sre:PTSG_04473"/>
<keyword evidence="2" id="KW-1185">Reference proteome</keyword>
<gene>
    <name evidence="1" type="ORF">PTSG_04473</name>
</gene>
<dbReference type="AlphaFoldDB" id="F2U8N6"/>
<dbReference type="InParanoid" id="F2U8N6"/>
<evidence type="ECO:0000313" key="2">
    <source>
        <dbReference type="Proteomes" id="UP000007799"/>
    </source>
</evidence>
<evidence type="ECO:0000313" key="1">
    <source>
        <dbReference type="EMBL" id="EGD72744.1"/>
    </source>
</evidence>
<name>F2U8N6_SALR5</name>
<organism evidence="2">
    <name type="scientific">Salpingoeca rosetta (strain ATCC 50818 / BSB-021)</name>
    <dbReference type="NCBI Taxonomy" id="946362"/>
    <lineage>
        <taxon>Eukaryota</taxon>
        <taxon>Choanoflagellata</taxon>
        <taxon>Craspedida</taxon>
        <taxon>Salpingoecidae</taxon>
        <taxon>Salpingoeca</taxon>
    </lineage>
</organism>
<dbReference type="Proteomes" id="UP000007799">
    <property type="component" value="Unassembled WGS sequence"/>
</dbReference>